<name>A0A4Q1BD99_TREME</name>
<accession>A0A4Q1BD99</accession>
<feature type="transmembrane region" description="Helical" evidence="1">
    <location>
        <begin position="332"/>
        <end position="353"/>
    </location>
</feature>
<evidence type="ECO:0000256" key="1">
    <source>
        <dbReference type="SAM" id="Phobius"/>
    </source>
</evidence>
<dbReference type="InterPro" id="IPR040410">
    <property type="entry name" value="UPF0658_Golgi"/>
</dbReference>
<dbReference type="GO" id="GO:0005794">
    <property type="term" value="C:Golgi apparatus"/>
    <property type="evidence" value="ECO:0007669"/>
    <property type="project" value="TreeGrafter"/>
</dbReference>
<proteinExistence type="predicted"/>
<feature type="transmembrane region" description="Helical" evidence="1">
    <location>
        <begin position="233"/>
        <end position="255"/>
    </location>
</feature>
<sequence>MPSYALTDLYTTPFAPPPAYHQLSHLPSRQPTETVSEGVEDFEMEPEEVRVKRTYRALATGTEKIYMAIAAFEAFVVFCIAFTVFGLVEATIKEQNSKTRTVPVYLAVFIFAQIFSLLYVFDGLRGRNIVQLCLHLFFNVCILVYSILQIPQTKDALDSAPQDACGSYQRCTGPHSFFNLLRKLFIVTPIVLGLSTIAFAALIRRLHVQFGWAVFHLVGASPRMKRMHREYQTLISLLKLLLFFAMAFCIAYLILDTRGIHRNTPEFVLTIIALPVVPILMLACGWALRAENKPIMGLSLGVMIVGLGYFVYKLASMFLPRTSWLYVNTRVTLAMFSIFSIIILIVTFIYGCICMSNFGKGLVEAHRNPENRTSLWGLPQQMKFQEKMKAQQEGAGGPMMSPMIID</sequence>
<dbReference type="PANTHER" id="PTHR34391">
    <property type="entry name" value="UPF0658 GOLGI APPARATUS MEMBRANE PROTEIN C1952.10C-RELATED"/>
    <property type="match status" value="1"/>
</dbReference>
<feature type="transmembrane region" description="Helical" evidence="1">
    <location>
        <begin position="267"/>
        <end position="288"/>
    </location>
</feature>
<feature type="transmembrane region" description="Helical" evidence="1">
    <location>
        <begin position="128"/>
        <end position="148"/>
    </location>
</feature>
<dbReference type="InParanoid" id="A0A4Q1BD99"/>
<comment type="caution">
    <text evidence="2">The sequence shown here is derived from an EMBL/GenBank/DDBJ whole genome shotgun (WGS) entry which is preliminary data.</text>
</comment>
<keyword evidence="1" id="KW-0812">Transmembrane</keyword>
<evidence type="ECO:0000313" key="3">
    <source>
        <dbReference type="Proteomes" id="UP000289152"/>
    </source>
</evidence>
<protein>
    <submittedName>
        <fullName evidence="2">Uncharacterized protein</fullName>
    </submittedName>
</protein>
<keyword evidence="3" id="KW-1185">Reference proteome</keyword>
<feature type="transmembrane region" description="Helical" evidence="1">
    <location>
        <begin position="102"/>
        <end position="121"/>
    </location>
</feature>
<gene>
    <name evidence="2" type="ORF">M231_06816</name>
</gene>
<keyword evidence="1" id="KW-1133">Transmembrane helix</keyword>
<feature type="transmembrane region" description="Helical" evidence="1">
    <location>
        <begin position="65"/>
        <end position="90"/>
    </location>
</feature>
<evidence type="ECO:0000313" key="2">
    <source>
        <dbReference type="EMBL" id="RXK35896.1"/>
    </source>
</evidence>
<dbReference type="PANTHER" id="PTHR34391:SF1">
    <property type="entry name" value="UPF0658 GOLGI APPARATUS MEMBRANE PROTEIN C1952.10C-RELATED"/>
    <property type="match status" value="1"/>
</dbReference>
<organism evidence="2 3">
    <name type="scientific">Tremella mesenterica</name>
    <name type="common">Jelly fungus</name>
    <dbReference type="NCBI Taxonomy" id="5217"/>
    <lineage>
        <taxon>Eukaryota</taxon>
        <taxon>Fungi</taxon>
        <taxon>Dikarya</taxon>
        <taxon>Basidiomycota</taxon>
        <taxon>Agaricomycotina</taxon>
        <taxon>Tremellomycetes</taxon>
        <taxon>Tremellales</taxon>
        <taxon>Tremellaceae</taxon>
        <taxon>Tremella</taxon>
    </lineage>
</organism>
<reference evidence="2 3" key="1">
    <citation type="submission" date="2016-06" db="EMBL/GenBank/DDBJ databases">
        <title>Evolution of pathogenesis and genome organization in the Tremellales.</title>
        <authorList>
            <person name="Cuomo C."/>
            <person name="Litvintseva A."/>
            <person name="Heitman J."/>
            <person name="Chen Y."/>
            <person name="Sun S."/>
            <person name="Springer D."/>
            <person name="Dromer F."/>
            <person name="Young S."/>
            <person name="Zeng Q."/>
            <person name="Chapman S."/>
            <person name="Gujja S."/>
            <person name="Saif S."/>
            <person name="Birren B."/>
        </authorList>
    </citation>
    <scope>NUCLEOTIDE SEQUENCE [LARGE SCALE GENOMIC DNA]</scope>
    <source>
        <strain evidence="2 3">ATCC 28783</strain>
    </source>
</reference>
<dbReference type="VEuPathDB" id="FungiDB:TREMEDRAFT_26650"/>
<feature type="transmembrane region" description="Helical" evidence="1">
    <location>
        <begin position="184"/>
        <end position="203"/>
    </location>
</feature>
<dbReference type="OrthoDB" id="2448307at2759"/>
<feature type="transmembrane region" description="Helical" evidence="1">
    <location>
        <begin position="295"/>
        <end position="312"/>
    </location>
</feature>
<keyword evidence="1" id="KW-0472">Membrane</keyword>
<dbReference type="Proteomes" id="UP000289152">
    <property type="component" value="Unassembled WGS sequence"/>
</dbReference>
<dbReference type="AlphaFoldDB" id="A0A4Q1BD99"/>
<dbReference type="EMBL" id="SDIL01000116">
    <property type="protein sequence ID" value="RXK35896.1"/>
    <property type="molecule type" value="Genomic_DNA"/>
</dbReference>